<organism evidence="3">
    <name type="scientific">Meiothermus ruber</name>
    <dbReference type="NCBI Taxonomy" id="277"/>
    <lineage>
        <taxon>Bacteria</taxon>
        <taxon>Thermotogati</taxon>
        <taxon>Deinococcota</taxon>
        <taxon>Deinococci</taxon>
        <taxon>Thermales</taxon>
        <taxon>Thermaceae</taxon>
        <taxon>Meiothermus</taxon>
    </lineage>
</organism>
<evidence type="ECO:0000259" key="2">
    <source>
        <dbReference type="Pfam" id="PF18731"/>
    </source>
</evidence>
<evidence type="ECO:0000256" key="1">
    <source>
        <dbReference type="SAM" id="MobiDB-lite"/>
    </source>
</evidence>
<keyword evidence="3" id="KW-0067">ATP-binding</keyword>
<sequence>MKAYNHLGQALKLYADALKPFFLQALKQAHGEGRGWVEAYLGSLSENRRGLVLEEMKRGKTAEETLDLNHFKDILLGQREVFRGVLGRNYNRAVTWADEISEVRNDWAHQKELLEDDVNRALDSMARLLRIIGAEETAQQVRKLMARELPKAPQGSLHPWWQLAEPDEAIRRGDFDENTFAAKLDDVVAGRAPAEYRHAELFFKKTYLTQELATILKDTLRRLSGLGGEAVTQLRTPFGGGKTHTLIALYHLVKAYSELLDLPEVQSLLQEAGLRDMPKARVAVLVGTELSAQGRKIEGLHLHTLWGELAYQLGGRSGYEKLHAADENLSPPGKQALRELLEAYSPVLILIDELLVYQVKAASVALGHTNLQAQTFAFLQELSEVVGGLPNAALITTFPESHLEYYDHQEAPQVFARLEKIFGRVQAVRMPVQGEEIFEVLRRRLFERIDGEAAKHVVAAYMKTYDAYRNELPSEVRSGEYGRKMLKAFPFHPTLVEVLYERWGTLQTFQKTRGVLRLLARVVETDYLSPTARPLIGLGDAALGDADLRATITSVLGEANWESVLASDIVPPEGKAHLLDRELGGEYARHRLGQSLATAIFMYSHSGGAQQGATRPQLNLALAYPEGITPLLVGDALDNLKGRLYYLYANGSWSFKAQPNLNAVLADRMAQVKAEALETLLQSQVEKVAGSGPFKVFVWPQSHREVPDSSQLKLVLLGPEAPHDDEEALKRLYHIIQDNHASGPRINKNTTLYLALAKTPYLRAQEAARKLLALEDIQSDRGLVLSEEQKAELTRLLKEAREALPVLLKSSYTGMLEPQDAKGSYRFFDLTAYARTQPTLQAAVTEVLKAEDLLLSELDPAYLVHGPWGLWPQDEPYLNLRELREYFLRLPQLPFLEQDEVLKNAILQGIRIHLFELGVKGSDGFTQVWDASRPPGTEQVFFGEAYVLARPGKLPRPGSEPGHSTDTNENEDLDQDEPVSPPNNGSDKKTVKTKVRVTLEQLELSRIPTLVDLAKSLRDAGGTVQLRVEIEATSPKGLDEGVLNTSAKEILDQHGLKYEWHEE</sequence>
<name>A0A7C3HCE9_MEIRU</name>
<dbReference type="Pfam" id="PF04465">
    <property type="entry name" value="DUF499"/>
    <property type="match status" value="1"/>
</dbReference>
<keyword evidence="3" id="KW-0547">Nucleotide-binding</keyword>
<dbReference type="EMBL" id="DSWI01000035">
    <property type="protein sequence ID" value="HFG21777.1"/>
    <property type="molecule type" value="Genomic_DNA"/>
</dbReference>
<dbReference type="Pfam" id="PF18731">
    <property type="entry name" value="HEPN_Swt1"/>
    <property type="match status" value="1"/>
</dbReference>
<protein>
    <submittedName>
        <fullName evidence="3">ATP-binding protein</fullName>
    </submittedName>
</protein>
<proteinExistence type="predicted"/>
<feature type="domain" description="Swt1-like HEPN" evidence="2">
    <location>
        <begin position="9"/>
        <end position="133"/>
    </location>
</feature>
<reference evidence="3" key="1">
    <citation type="journal article" date="2020" name="mSystems">
        <title>Genome- and Community-Level Interaction Insights into Carbon Utilization and Element Cycling Functions of Hydrothermarchaeota in Hydrothermal Sediment.</title>
        <authorList>
            <person name="Zhou Z."/>
            <person name="Liu Y."/>
            <person name="Xu W."/>
            <person name="Pan J."/>
            <person name="Luo Z.H."/>
            <person name="Li M."/>
        </authorList>
    </citation>
    <scope>NUCLEOTIDE SEQUENCE [LARGE SCALE GENOMIC DNA]</scope>
    <source>
        <strain evidence="3">SpSt-524</strain>
    </source>
</reference>
<feature type="region of interest" description="Disordered" evidence="1">
    <location>
        <begin position="952"/>
        <end position="992"/>
    </location>
</feature>
<dbReference type="InterPro" id="IPR007555">
    <property type="entry name" value="DUF499"/>
</dbReference>
<dbReference type="AlphaFoldDB" id="A0A7C3HCE9"/>
<dbReference type="GO" id="GO:0005524">
    <property type="term" value="F:ATP binding"/>
    <property type="evidence" value="ECO:0007669"/>
    <property type="project" value="UniProtKB-KW"/>
</dbReference>
<dbReference type="InterPro" id="IPR041650">
    <property type="entry name" value="HEPN_Swt1"/>
</dbReference>
<comment type="caution">
    <text evidence="3">The sequence shown here is derived from an EMBL/GenBank/DDBJ whole genome shotgun (WGS) entry which is preliminary data.</text>
</comment>
<gene>
    <name evidence="3" type="ORF">ENS82_13890</name>
</gene>
<evidence type="ECO:0000313" key="3">
    <source>
        <dbReference type="EMBL" id="HFG21777.1"/>
    </source>
</evidence>
<feature type="compositionally biased region" description="Acidic residues" evidence="1">
    <location>
        <begin position="968"/>
        <end position="977"/>
    </location>
</feature>
<accession>A0A7C3HCE9</accession>